<keyword evidence="3" id="KW-1185">Reference proteome</keyword>
<organism evidence="2 3">
    <name type="scientific">Formicincola oecophyllae</name>
    <dbReference type="NCBI Taxonomy" id="2558361"/>
    <lineage>
        <taxon>Bacteria</taxon>
        <taxon>Pseudomonadati</taxon>
        <taxon>Pseudomonadota</taxon>
        <taxon>Alphaproteobacteria</taxon>
        <taxon>Acetobacterales</taxon>
        <taxon>Acetobacteraceae</taxon>
        <taxon>Formicincola</taxon>
    </lineage>
</organism>
<accession>A0A4Y6UA09</accession>
<feature type="region of interest" description="Disordered" evidence="1">
    <location>
        <begin position="120"/>
        <end position="156"/>
    </location>
</feature>
<dbReference type="OrthoDB" id="7283452at2"/>
<protein>
    <submittedName>
        <fullName evidence="2">Uncharacterized protein</fullName>
    </submittedName>
</protein>
<feature type="compositionally biased region" description="Pro residues" evidence="1">
    <location>
        <begin position="145"/>
        <end position="156"/>
    </location>
</feature>
<name>A0A4Y6UA09_9PROT</name>
<dbReference type="KEGG" id="swf:E3E12_02230"/>
<evidence type="ECO:0000256" key="1">
    <source>
        <dbReference type="SAM" id="MobiDB-lite"/>
    </source>
</evidence>
<evidence type="ECO:0000313" key="2">
    <source>
        <dbReference type="EMBL" id="QDH13211.1"/>
    </source>
</evidence>
<dbReference type="EMBL" id="CP038231">
    <property type="protein sequence ID" value="QDH13211.1"/>
    <property type="molecule type" value="Genomic_DNA"/>
</dbReference>
<gene>
    <name evidence="2" type="ORF">E3E12_02230</name>
</gene>
<reference evidence="2 3" key="1">
    <citation type="submission" date="2019-03" db="EMBL/GenBank/DDBJ databases">
        <title>The complete genome sequence of Swingsia_sp. F3b2 LMG30590(T).</title>
        <authorList>
            <person name="Chua K.-O."/>
            <person name="Chan K.-G."/>
            <person name="See-Too W.-S."/>
        </authorList>
    </citation>
    <scope>NUCLEOTIDE SEQUENCE [LARGE SCALE GENOMIC DNA]</scope>
    <source>
        <strain evidence="2 3">F3b2</strain>
    </source>
</reference>
<dbReference type="RefSeq" id="WP_141442873.1">
    <property type="nucleotide sequence ID" value="NZ_CP038231.1"/>
</dbReference>
<dbReference type="Proteomes" id="UP000318709">
    <property type="component" value="Chromosome"/>
</dbReference>
<proteinExistence type="predicted"/>
<dbReference type="AlphaFoldDB" id="A0A4Y6UA09"/>
<evidence type="ECO:0000313" key="3">
    <source>
        <dbReference type="Proteomes" id="UP000318709"/>
    </source>
</evidence>
<sequence>MTGQMQTLHINTSPPGSTCAVYQDGVRVGVIAATPGTIKVKRSDRRIMIGCLKTGADASRYDYSYVQQDSRLNPWVWGNLVAGGPFGLGVDMITGALRQYGTGHVTVQLAGRERGLGQATALPASWPGSPVPRQVTPSPLRANPFPQPVLPTAPLP</sequence>